<dbReference type="InterPro" id="IPR011335">
    <property type="entry name" value="Restrct_endonuc-II-like"/>
</dbReference>
<dbReference type="SUPFAM" id="SSF52980">
    <property type="entry name" value="Restriction endonuclease-like"/>
    <property type="match status" value="1"/>
</dbReference>
<evidence type="ECO:0000313" key="3">
    <source>
        <dbReference type="EMBL" id="OEU87661.1"/>
    </source>
</evidence>
<evidence type="ECO:0000259" key="2">
    <source>
        <dbReference type="Pfam" id="PF05685"/>
    </source>
</evidence>
<keyword evidence="4" id="KW-1185">Reference proteome</keyword>
<dbReference type="InterPro" id="IPR008538">
    <property type="entry name" value="Uma2"/>
</dbReference>
<dbReference type="Proteomes" id="UP000176101">
    <property type="component" value="Unassembled WGS sequence"/>
</dbReference>
<comment type="caution">
    <text evidence="3">The sequence shown here is derived from an EMBL/GenBank/DDBJ whole genome shotgun (WGS) entry which is preliminary data.</text>
</comment>
<dbReference type="EMBL" id="LJGU01000164">
    <property type="protein sequence ID" value="OEU87661.1"/>
    <property type="molecule type" value="Genomic_DNA"/>
</dbReference>
<feature type="region of interest" description="Disordered" evidence="1">
    <location>
        <begin position="1"/>
        <end position="21"/>
    </location>
</feature>
<dbReference type="CDD" id="cd06260">
    <property type="entry name" value="DUF820-like"/>
    <property type="match status" value="1"/>
</dbReference>
<accession>A0A1E7JJ36</accession>
<gene>
    <name evidence="3" type="ORF">AN216_26025</name>
</gene>
<dbReference type="Pfam" id="PF05685">
    <property type="entry name" value="Uma2"/>
    <property type="match status" value="1"/>
</dbReference>
<dbReference type="Gene3D" id="3.90.1570.10">
    <property type="entry name" value="tt1808, chain A"/>
    <property type="match status" value="1"/>
</dbReference>
<dbReference type="PANTHER" id="PTHR35400:SF3">
    <property type="entry name" value="SLL1072 PROTEIN"/>
    <property type="match status" value="1"/>
</dbReference>
<protein>
    <recommendedName>
        <fullName evidence="2">Putative restriction endonuclease domain-containing protein</fullName>
    </recommendedName>
</protein>
<evidence type="ECO:0000256" key="1">
    <source>
        <dbReference type="SAM" id="MobiDB-lite"/>
    </source>
</evidence>
<dbReference type="InterPro" id="IPR012296">
    <property type="entry name" value="Nuclease_put_TT1808"/>
</dbReference>
<organism evidence="3 4">
    <name type="scientific">Streptomyces oceani</name>
    <dbReference type="NCBI Taxonomy" id="1075402"/>
    <lineage>
        <taxon>Bacteria</taxon>
        <taxon>Bacillati</taxon>
        <taxon>Actinomycetota</taxon>
        <taxon>Actinomycetes</taxon>
        <taxon>Kitasatosporales</taxon>
        <taxon>Streptomycetaceae</taxon>
        <taxon>Streptomyces</taxon>
    </lineage>
</organism>
<dbReference type="PANTHER" id="PTHR35400">
    <property type="entry name" value="SLR1083 PROTEIN"/>
    <property type="match status" value="1"/>
</dbReference>
<evidence type="ECO:0000313" key="4">
    <source>
        <dbReference type="Proteomes" id="UP000176101"/>
    </source>
</evidence>
<reference evidence="3 4" key="1">
    <citation type="journal article" date="2016" name="Front. Microbiol.">
        <title>Comparative Genomics Analysis of Streptomyces Species Reveals Their Adaptation to the Marine Environment and Their Diversity at the Genomic Level.</title>
        <authorList>
            <person name="Tian X."/>
            <person name="Zhang Z."/>
            <person name="Yang T."/>
            <person name="Chen M."/>
            <person name="Li J."/>
            <person name="Chen F."/>
            <person name="Yang J."/>
            <person name="Li W."/>
            <person name="Zhang B."/>
            <person name="Zhang Z."/>
            <person name="Wu J."/>
            <person name="Zhang C."/>
            <person name="Long L."/>
            <person name="Xiao J."/>
        </authorList>
    </citation>
    <scope>NUCLEOTIDE SEQUENCE [LARGE SCALE GENOMIC DNA]</scope>
    <source>
        <strain evidence="3 4">SCSIO 02100</strain>
    </source>
</reference>
<proteinExistence type="predicted"/>
<sequence length="200" mass="21847">MALTVPGRVCGASEDERMDQPVPESVEEAFASLSDAAPQGWRVELIEGEIHVTPPANGDHEEIVSELSGQVRDHRKDLGRYTGLGLLLPGGVAHSRVIPDLVVAPKGSFSDRWEYHDPTPVLLVGEVTSRSTGDIDRERKLTGYATAGIPVYLLVDRERDVVKIHSRPSGGRYERTELVSLAQPVTLPEPLGFDLDTSEF</sequence>
<dbReference type="AlphaFoldDB" id="A0A1E7JJ36"/>
<dbReference type="PATRIC" id="fig|1075402.3.peg.5623"/>
<name>A0A1E7JJ36_9ACTN</name>
<feature type="domain" description="Putative restriction endonuclease" evidence="2">
    <location>
        <begin position="32"/>
        <end position="196"/>
    </location>
</feature>
<dbReference type="STRING" id="1075402.AN216_26025"/>